<comment type="caution">
    <text evidence="2">The sequence shown here is derived from an EMBL/GenBank/DDBJ whole genome shotgun (WGS) entry which is preliminary data.</text>
</comment>
<evidence type="ECO:0000256" key="1">
    <source>
        <dbReference type="SAM" id="MobiDB-lite"/>
    </source>
</evidence>
<dbReference type="InterPro" id="IPR009057">
    <property type="entry name" value="Homeodomain-like_sf"/>
</dbReference>
<dbReference type="InterPro" id="IPR046628">
    <property type="entry name" value="DUF6740"/>
</dbReference>
<dbReference type="EMBL" id="JABANN010000161">
    <property type="protein sequence ID" value="KAF4668377.1"/>
    <property type="molecule type" value="Genomic_DNA"/>
</dbReference>
<feature type="compositionally biased region" description="Polar residues" evidence="1">
    <location>
        <begin position="9"/>
        <end position="28"/>
    </location>
</feature>
<reference evidence="2 3" key="1">
    <citation type="submission" date="2020-04" db="EMBL/GenBank/DDBJ databases">
        <title>Perkinsus olseni comparative genomics.</title>
        <authorList>
            <person name="Bogema D.R."/>
        </authorList>
    </citation>
    <scope>NUCLEOTIDE SEQUENCE [LARGE SCALE GENOMIC DNA]</scope>
    <source>
        <strain evidence="2">ATCC PRA-31</strain>
    </source>
</reference>
<proteinExistence type="predicted"/>
<feature type="region of interest" description="Disordered" evidence="1">
    <location>
        <begin position="1"/>
        <end position="36"/>
    </location>
</feature>
<sequence length="985" mass="109132">MPGGLSRGQPHSLSCTALPSAALSNPSGYSGAVSREQRRVMRDRQQLNASSVLLTQSIDDIKRLRDKARLIRNRRSSQLSTHFEETGFSEQGLSPLGTLQSLCGWPDREASSVLRRRVHTDLDTSLRSLPVCSSEVAAARRKVSRRPSKMLIRKSFEDAPETPIRRVPDGYGRRVLTSTPLDFGDVWYGEETAEQARAPGRANVCDEGPPRAERIGLAEGLRQIRELLERTERAMEEQADRRPVVEAAVQTDANGNRAEVGVQVDLAGDDGFVLGMRKQDYEGKVEASEPSSCPASTRATNSASVSLIHGSVRGKYTKYQADVRQRVLRAQEKGLNWKDVAIANDVKISTARGWLRREALGQAPKARGGKRDVAMKMMEVHEEFLLEQLEHNCHLTLGEMMELLEKEFDLNISISTIARHLDMKLFTLKQARFEPQGVNSAINRSKRKQYVERLLQLSADGYNILYQDESNISIYCRRTQGRAQAGDRALKRGSLKKEAFIEWFVDMLRAVKEVLELPDTVYSTQKRYSRFEEIFGGVATVINEGTMDVNDDYEAQGNAFRHSANLTQFGFTEREKADLDGAPVRVFEGFAANMPGGDVLSNFAKEGLGPDVFTIYMDEKVEGEVLKMEARNSYAGNELHQEVRVTVYGDLDGDMSIEEAVDELHDTYASSSSTVARALAQNPFARTAIDGQRHMPDVISGRYLPEEERLFYKAHEGRWGTLDWMKSGSRARGLRSANVSSLFPPIKYFEIEQNSAAEEYFKSHHQPRRLVTLHFPKDCDLKKKPKDNIFCVEASINRDGSKNTIDVSGSLFDHYSPDKRIAAGFKVVQENNEAVDFHISGGGSAVVFSTDGEVRLEATANLVILDGGNPRHFSGAVEIACGYKLTGEVSLKASSTELLSATFGGVGVVGGGKNNLLGNYIPLSGGLDAGVAGFIVAGKFLVQSAGGSFLRYTLDFPIAYGIWAPFYKHTGTLLVFNETEFSLLR</sequence>
<gene>
    <name evidence="2" type="ORF">FOL46_002022</name>
</gene>
<dbReference type="AlphaFoldDB" id="A0A7J6MAG3"/>
<dbReference type="SUPFAM" id="SSF46689">
    <property type="entry name" value="Homeodomain-like"/>
    <property type="match status" value="1"/>
</dbReference>
<dbReference type="PANTHER" id="PTHR48472">
    <property type="entry name" value="TC1-LIKE TRANSPOSASE DDE DOMAIN-CONTAINING PROTEIN"/>
    <property type="match status" value="1"/>
</dbReference>
<dbReference type="PANTHER" id="PTHR48472:SF1">
    <property type="entry name" value="TC1-LIKE TRANSPOSASE DDE DOMAIN-CONTAINING PROTEIN"/>
    <property type="match status" value="1"/>
</dbReference>
<protein>
    <submittedName>
        <fullName evidence="2">Uncharacterized protein</fullName>
    </submittedName>
</protein>
<evidence type="ECO:0000313" key="3">
    <source>
        <dbReference type="Proteomes" id="UP000572268"/>
    </source>
</evidence>
<dbReference type="Proteomes" id="UP000572268">
    <property type="component" value="Unassembled WGS sequence"/>
</dbReference>
<evidence type="ECO:0000313" key="2">
    <source>
        <dbReference type="EMBL" id="KAF4668377.1"/>
    </source>
</evidence>
<organism evidence="2 3">
    <name type="scientific">Perkinsus olseni</name>
    <name type="common">Perkinsus atlanticus</name>
    <dbReference type="NCBI Taxonomy" id="32597"/>
    <lineage>
        <taxon>Eukaryota</taxon>
        <taxon>Sar</taxon>
        <taxon>Alveolata</taxon>
        <taxon>Perkinsozoa</taxon>
        <taxon>Perkinsea</taxon>
        <taxon>Perkinsida</taxon>
        <taxon>Perkinsidae</taxon>
        <taxon>Perkinsus</taxon>
    </lineage>
</organism>
<dbReference type="Pfam" id="PF20525">
    <property type="entry name" value="DUF6740"/>
    <property type="match status" value="1"/>
</dbReference>
<accession>A0A7J6MAG3</accession>
<name>A0A7J6MAG3_PEROL</name>